<organism evidence="4 5">
    <name type="scientific">Nocardioides albus</name>
    <dbReference type="NCBI Taxonomy" id="1841"/>
    <lineage>
        <taxon>Bacteria</taxon>
        <taxon>Bacillati</taxon>
        <taxon>Actinomycetota</taxon>
        <taxon>Actinomycetes</taxon>
        <taxon>Propionibacteriales</taxon>
        <taxon>Nocardioidaceae</taxon>
        <taxon>Nocardioides</taxon>
    </lineage>
</organism>
<dbReference type="GO" id="GO:0016787">
    <property type="term" value="F:hydrolase activity"/>
    <property type="evidence" value="ECO:0007669"/>
    <property type="project" value="UniProtKB-KW"/>
</dbReference>
<sequence>MSILARASSLVDPMLMPVLTPVKSLAFATVMNLPAAVQRRIVGKPVTYDGQTLAVDTQIMLALMKVSGEPDPSTLPIPKGRVALLRQSQMGGGRQEIGSVRDLWVAGLKARLYVPEGVSGNAPLLVFLHGGGFIFGDLDSHDAPCRLLASESGAKVLSIDYRLAPESPFPAAYDDSVAAFRWAVEHAAELGADPARIGVGGDSAGGNLAAGVALAVGEDCAFQLLIYPVTQSEANTRSREELSEGFYLTADFIAAATDNYLPAGIDRRDPRHAPLHAEIPTSGVAPAYVATAGFDPLRDEGEAYAAKLEAAGVKVAHKRFADQIHGFLNVVGAGRTSRSAVLELAQVLRDNL</sequence>
<keyword evidence="2 4" id="KW-0378">Hydrolase</keyword>
<evidence type="ECO:0000313" key="4">
    <source>
        <dbReference type="EMBL" id="MBB3092309.1"/>
    </source>
</evidence>
<dbReference type="Gene3D" id="3.40.50.1820">
    <property type="entry name" value="alpha/beta hydrolase"/>
    <property type="match status" value="1"/>
</dbReference>
<dbReference type="PANTHER" id="PTHR48081">
    <property type="entry name" value="AB HYDROLASE SUPERFAMILY PROTEIN C4A8.06C"/>
    <property type="match status" value="1"/>
</dbReference>
<dbReference type="Pfam" id="PF07859">
    <property type="entry name" value="Abhydrolase_3"/>
    <property type="match status" value="1"/>
</dbReference>
<comment type="similarity">
    <text evidence="1">Belongs to the 'GDXG' lipolytic enzyme family.</text>
</comment>
<evidence type="ECO:0000256" key="2">
    <source>
        <dbReference type="ARBA" id="ARBA00022801"/>
    </source>
</evidence>
<dbReference type="EC" id="3.1.1.-" evidence="4"/>
<dbReference type="SUPFAM" id="SSF53474">
    <property type="entry name" value="alpha/beta-Hydrolases"/>
    <property type="match status" value="1"/>
</dbReference>
<dbReference type="InterPro" id="IPR002168">
    <property type="entry name" value="Lipase_GDXG_HIS_AS"/>
</dbReference>
<keyword evidence="5" id="KW-1185">Reference proteome</keyword>
<proteinExistence type="inferred from homology"/>
<dbReference type="PANTHER" id="PTHR48081:SF8">
    <property type="entry name" value="ALPHA_BETA HYDROLASE FOLD-3 DOMAIN-CONTAINING PROTEIN-RELATED"/>
    <property type="match status" value="1"/>
</dbReference>
<dbReference type="InterPro" id="IPR013094">
    <property type="entry name" value="AB_hydrolase_3"/>
</dbReference>
<name>A0A7W5AAL3_9ACTN</name>
<dbReference type="InterPro" id="IPR050300">
    <property type="entry name" value="GDXG_lipolytic_enzyme"/>
</dbReference>
<dbReference type="Proteomes" id="UP000577707">
    <property type="component" value="Unassembled WGS sequence"/>
</dbReference>
<dbReference type="PROSITE" id="PS01173">
    <property type="entry name" value="LIPASE_GDXG_HIS"/>
    <property type="match status" value="1"/>
</dbReference>
<reference evidence="4 5" key="1">
    <citation type="submission" date="2020-08" db="EMBL/GenBank/DDBJ databases">
        <title>Genomic Encyclopedia of Type Strains, Phase III (KMG-III): the genomes of soil and plant-associated and newly described type strains.</title>
        <authorList>
            <person name="Whitman W."/>
        </authorList>
    </citation>
    <scope>NUCLEOTIDE SEQUENCE [LARGE SCALE GENOMIC DNA]</scope>
    <source>
        <strain evidence="4 5">CECT 3302</strain>
    </source>
</reference>
<feature type="domain" description="Alpha/beta hydrolase fold-3" evidence="3">
    <location>
        <begin position="125"/>
        <end position="328"/>
    </location>
</feature>
<evidence type="ECO:0000313" key="5">
    <source>
        <dbReference type="Proteomes" id="UP000577707"/>
    </source>
</evidence>
<dbReference type="AlphaFoldDB" id="A0A7W5AAL3"/>
<evidence type="ECO:0000256" key="1">
    <source>
        <dbReference type="ARBA" id="ARBA00010515"/>
    </source>
</evidence>
<evidence type="ECO:0000259" key="3">
    <source>
        <dbReference type="Pfam" id="PF07859"/>
    </source>
</evidence>
<gene>
    <name evidence="4" type="ORF">FHS12_005287</name>
</gene>
<accession>A0A7W5AAL3</accession>
<comment type="caution">
    <text evidence="4">The sequence shown here is derived from an EMBL/GenBank/DDBJ whole genome shotgun (WGS) entry which is preliminary data.</text>
</comment>
<dbReference type="EMBL" id="JACHXG010000021">
    <property type="protein sequence ID" value="MBB3092309.1"/>
    <property type="molecule type" value="Genomic_DNA"/>
</dbReference>
<dbReference type="RefSeq" id="WP_229789044.1">
    <property type="nucleotide sequence ID" value="NZ_BMQT01000020.1"/>
</dbReference>
<protein>
    <submittedName>
        <fullName evidence="4">Acetyl esterase</fullName>
        <ecNumber evidence="4">3.1.1.-</ecNumber>
    </submittedName>
</protein>
<dbReference type="InterPro" id="IPR029058">
    <property type="entry name" value="AB_hydrolase_fold"/>
</dbReference>